<evidence type="ECO:0000256" key="1">
    <source>
        <dbReference type="SAM" id="MobiDB-lite"/>
    </source>
</evidence>
<sequence>MRKLKERFLASAAFKAVYEDAYRDLYRKIYAGAAALNTLDSITKVNQTRATRSRTPLPAVPRMTRPPGAVAGGLVVAAGDRPRYARPDARATTPAWNRLVAPIDSMISEM</sequence>
<evidence type="ECO:0000313" key="3">
    <source>
        <dbReference type="Proteomes" id="UP001059617"/>
    </source>
</evidence>
<proteinExistence type="predicted"/>
<feature type="region of interest" description="Disordered" evidence="1">
    <location>
        <begin position="47"/>
        <end position="68"/>
    </location>
</feature>
<dbReference type="RefSeq" id="WP_259857710.1">
    <property type="nucleotide sequence ID" value="NZ_BAAAST010000001.1"/>
</dbReference>
<name>A0ABY5VQ98_9ACTN</name>
<organism evidence="2 3">
    <name type="scientific">Dactylosporangium fulvum</name>
    <dbReference type="NCBI Taxonomy" id="53359"/>
    <lineage>
        <taxon>Bacteria</taxon>
        <taxon>Bacillati</taxon>
        <taxon>Actinomycetota</taxon>
        <taxon>Actinomycetes</taxon>
        <taxon>Micromonosporales</taxon>
        <taxon>Micromonosporaceae</taxon>
        <taxon>Dactylosporangium</taxon>
    </lineage>
</organism>
<evidence type="ECO:0000313" key="2">
    <source>
        <dbReference type="EMBL" id="UWP79952.1"/>
    </source>
</evidence>
<protein>
    <submittedName>
        <fullName evidence="2">Uncharacterized protein</fullName>
    </submittedName>
</protein>
<dbReference type="Proteomes" id="UP001059617">
    <property type="component" value="Chromosome"/>
</dbReference>
<accession>A0ABY5VQ98</accession>
<dbReference type="EMBL" id="CP073720">
    <property type="protein sequence ID" value="UWP79952.1"/>
    <property type="molecule type" value="Genomic_DNA"/>
</dbReference>
<reference evidence="2" key="2">
    <citation type="submission" date="2022-09" db="EMBL/GenBank/DDBJ databases">
        <title>Biosynthetic gene clusters of Dactylosporangioum fulvum.</title>
        <authorList>
            <person name="Caradec T."/>
        </authorList>
    </citation>
    <scope>NUCLEOTIDE SEQUENCE</scope>
    <source>
        <strain evidence="2">NRRL B-16292</strain>
    </source>
</reference>
<gene>
    <name evidence="2" type="ORF">Dfulv_32950</name>
</gene>
<reference evidence="2" key="1">
    <citation type="submission" date="2021-04" db="EMBL/GenBank/DDBJ databases">
        <authorList>
            <person name="Hartkoorn R.C."/>
            <person name="Beaudoing E."/>
            <person name="Hot D."/>
        </authorList>
    </citation>
    <scope>NUCLEOTIDE SEQUENCE</scope>
    <source>
        <strain evidence="2">NRRL B-16292</strain>
    </source>
</reference>
<keyword evidence="3" id="KW-1185">Reference proteome</keyword>